<sequence>MMRRTRWTLAALLLLTGTGGTAFALEPDVVDVKLSAPADKVKSAVTEVLTESGYDVRWKNDTTLETDYREESGGLDSLYYCCWGVVKSRVQATVTPGVDQTTQLRLQVFAQGKRTIFESFAPIETPVPESADNQLRLIKNKLKIVSHPYTTVSFFGMK</sequence>
<evidence type="ECO:0000256" key="1">
    <source>
        <dbReference type="SAM" id="SignalP"/>
    </source>
</evidence>
<name>A0A0S4KXT7_9BACT</name>
<feature type="signal peptide" evidence="1">
    <location>
        <begin position="1"/>
        <end position="24"/>
    </location>
</feature>
<dbReference type="Proteomes" id="UP000066284">
    <property type="component" value="Chromosome 1"/>
</dbReference>
<keyword evidence="3" id="KW-1185">Reference proteome</keyword>
<evidence type="ECO:0000313" key="2">
    <source>
        <dbReference type="EMBL" id="CUQ68173.1"/>
    </source>
</evidence>
<organism evidence="2 3">
    <name type="scientific">Candidatus Nitrospira inopinata</name>
    <dbReference type="NCBI Taxonomy" id="1715989"/>
    <lineage>
        <taxon>Bacteria</taxon>
        <taxon>Pseudomonadati</taxon>
        <taxon>Nitrospirota</taxon>
        <taxon>Nitrospiria</taxon>
        <taxon>Nitrospirales</taxon>
        <taxon>Nitrospiraceae</taxon>
        <taxon>Nitrospira</taxon>
    </lineage>
</organism>
<feature type="chain" id="PRO_5006623638" evidence="1">
    <location>
        <begin position="25"/>
        <end position="158"/>
    </location>
</feature>
<dbReference type="KEGG" id="nio:NITINOP_3201"/>
<dbReference type="OrthoDB" id="9799197at2"/>
<dbReference type="RefSeq" id="WP_062487272.1">
    <property type="nucleotide sequence ID" value="NZ_LN885086.1"/>
</dbReference>
<dbReference type="STRING" id="1715989.NITINOP_3201"/>
<accession>A0A0S4KXT7</accession>
<gene>
    <name evidence="2" type="ORF">NITINOP_3201</name>
</gene>
<proteinExistence type="predicted"/>
<protein>
    <submittedName>
        <fullName evidence="2">Uncharacterized protein</fullName>
    </submittedName>
</protein>
<evidence type="ECO:0000313" key="3">
    <source>
        <dbReference type="Proteomes" id="UP000066284"/>
    </source>
</evidence>
<dbReference type="AlphaFoldDB" id="A0A0S4KXT7"/>
<dbReference type="EMBL" id="LN885086">
    <property type="protein sequence ID" value="CUQ68173.1"/>
    <property type="molecule type" value="Genomic_DNA"/>
</dbReference>
<reference evidence="3" key="1">
    <citation type="submission" date="2015-09" db="EMBL/GenBank/DDBJ databases">
        <authorList>
            <person name="Daims H."/>
        </authorList>
    </citation>
    <scope>NUCLEOTIDE SEQUENCE [LARGE SCALE GENOMIC DNA]</scope>
</reference>
<keyword evidence="1" id="KW-0732">Signal</keyword>